<organism evidence="1 2">
    <name type="scientific">Plasmodium inui San Antonio 1</name>
    <dbReference type="NCBI Taxonomy" id="1237626"/>
    <lineage>
        <taxon>Eukaryota</taxon>
        <taxon>Sar</taxon>
        <taxon>Alveolata</taxon>
        <taxon>Apicomplexa</taxon>
        <taxon>Aconoidasida</taxon>
        <taxon>Haemosporida</taxon>
        <taxon>Plasmodiidae</taxon>
        <taxon>Plasmodium</taxon>
        <taxon>Plasmodium (Plasmodium)</taxon>
    </lineage>
</organism>
<dbReference type="GeneID" id="20037129"/>
<sequence>MFSHLRKVPMVIPMSVVPNNVCTPFCAHKTSGVDCNANPRHKQVLSNPAPRSRGIPKYLEKYIFYKQAPRNPKYKSQFINLYTAGRKYRQQIKKTG</sequence>
<accession>W7A7Q9</accession>
<dbReference type="Proteomes" id="UP000030640">
    <property type="component" value="Unassembled WGS sequence"/>
</dbReference>
<dbReference type="EMBL" id="KI965465">
    <property type="protein sequence ID" value="EUD67670.1"/>
    <property type="molecule type" value="Genomic_DNA"/>
</dbReference>
<dbReference type="AlphaFoldDB" id="W7A7Q9"/>
<evidence type="ECO:0000313" key="1">
    <source>
        <dbReference type="EMBL" id="EUD67670.1"/>
    </source>
</evidence>
<dbReference type="RefSeq" id="XP_008815680.1">
    <property type="nucleotide sequence ID" value="XM_008817458.1"/>
</dbReference>
<name>W7A7Q9_9APIC</name>
<dbReference type="OrthoDB" id="445410at2759"/>
<dbReference type="VEuPathDB" id="PlasmoDB:C922_01855"/>
<gene>
    <name evidence="1" type="ORF">C922_01855</name>
</gene>
<keyword evidence="2" id="KW-1185">Reference proteome</keyword>
<proteinExistence type="predicted"/>
<protein>
    <submittedName>
        <fullName evidence="1">Uncharacterized protein</fullName>
    </submittedName>
</protein>
<evidence type="ECO:0000313" key="2">
    <source>
        <dbReference type="Proteomes" id="UP000030640"/>
    </source>
</evidence>
<reference evidence="1 2" key="1">
    <citation type="submission" date="2013-02" db="EMBL/GenBank/DDBJ databases">
        <title>The Genome Sequence of Plasmodium inui San Antonio 1.</title>
        <authorList>
            <consortium name="The Broad Institute Genome Sequencing Platform"/>
            <consortium name="The Broad Institute Genome Sequencing Center for Infectious Disease"/>
            <person name="Neafsey D."/>
            <person name="Cheeseman I."/>
            <person name="Volkman S."/>
            <person name="Adams J."/>
            <person name="Walker B."/>
            <person name="Young S.K."/>
            <person name="Zeng Q."/>
            <person name="Gargeya S."/>
            <person name="Fitzgerald M."/>
            <person name="Haas B."/>
            <person name="Abouelleil A."/>
            <person name="Alvarado L."/>
            <person name="Arachchi H.M."/>
            <person name="Berlin A.M."/>
            <person name="Chapman S.B."/>
            <person name="Dewar J."/>
            <person name="Goldberg J."/>
            <person name="Griggs A."/>
            <person name="Gujja S."/>
            <person name="Hansen M."/>
            <person name="Howarth C."/>
            <person name="Imamovic A."/>
            <person name="Larimer J."/>
            <person name="McCowan C."/>
            <person name="Murphy C."/>
            <person name="Neiman D."/>
            <person name="Pearson M."/>
            <person name="Priest M."/>
            <person name="Roberts A."/>
            <person name="Saif S."/>
            <person name="Shea T."/>
            <person name="Sisk P."/>
            <person name="Sykes S."/>
            <person name="Wortman J."/>
            <person name="Nusbaum C."/>
            <person name="Birren B."/>
        </authorList>
    </citation>
    <scope>NUCLEOTIDE SEQUENCE [LARGE SCALE GENOMIC DNA]</scope>
    <source>
        <strain evidence="1 2">San Antonio 1</strain>
    </source>
</reference>